<proteinExistence type="predicted"/>
<dbReference type="Gene3D" id="1.25.40.20">
    <property type="entry name" value="Ankyrin repeat-containing domain"/>
    <property type="match status" value="1"/>
</dbReference>
<reference evidence="3 4" key="1">
    <citation type="submission" date="2017-02" db="EMBL/GenBank/DDBJ databases">
        <title>Genomes of Trichoderma spp. with biocontrol activity.</title>
        <authorList>
            <person name="Gardiner D."/>
            <person name="Kazan K."/>
            <person name="Vos C."/>
            <person name="Harvey P."/>
        </authorList>
    </citation>
    <scope>NUCLEOTIDE SEQUENCE [LARGE SCALE GENOMIC DNA]</scope>
    <source>
        <strain evidence="3 4">Tr1</strain>
    </source>
</reference>
<comment type="caution">
    <text evidence="3">The sequence shown here is derived from an EMBL/GenBank/DDBJ whole genome shotgun (WGS) entry which is preliminary data.</text>
</comment>
<evidence type="ECO:0000259" key="2">
    <source>
        <dbReference type="Pfam" id="PF00082"/>
    </source>
</evidence>
<dbReference type="InterPro" id="IPR000209">
    <property type="entry name" value="Peptidase_S8/S53_dom"/>
</dbReference>
<evidence type="ECO:0000313" key="4">
    <source>
        <dbReference type="Proteomes" id="UP000236290"/>
    </source>
</evidence>
<dbReference type="GO" id="GO:0006508">
    <property type="term" value="P:proteolysis"/>
    <property type="evidence" value="ECO:0007669"/>
    <property type="project" value="InterPro"/>
</dbReference>
<dbReference type="SUPFAM" id="SSF52743">
    <property type="entry name" value="Subtilisin-like"/>
    <property type="match status" value="1"/>
</dbReference>
<dbReference type="InterPro" id="IPR036852">
    <property type="entry name" value="Peptidase_S8/S53_dom_sf"/>
</dbReference>
<dbReference type="InterPro" id="IPR036770">
    <property type="entry name" value="Ankyrin_rpt-contain_sf"/>
</dbReference>
<accession>A0A2K0TXE9</accession>
<name>A0A2K0TXE9_TRIHA</name>
<sequence>MSDILSTDESEFEDDVDLKDEPNPRLITKWQKDLMRRLLEGDPTFRSEDEIRRTSEEIHLPACLKSGTEGTLLHMLLENVSDSSFGDLRPLMRVILDINPSSLEDKNPQGETVLHYSIQRRLSRVTKFLCEHSTRAKQAISDRGPYLRNCLHTAISRELDNDVVLYLVDICDDVPGKEQDDGGRTPLHLAANYPNCKNAKQIDVRIQQELDAQKIEPEEPSSRTSSLGRDLLGNIYGTRRRRPKRTKVERVEDARVQAEAIQTLMKTFYLDRCTSRQESLKYLFKGSPTREIEFDLQGATSLTKEMLNNMAELLNFETVLAYVNLPSFPASRPKVEQEPLRSKRKRQNRSAQHPEQLLGRGRRDFLLVFEWLREQGVKKILRVTANDDINPGHGDEVIEQALKTFDVETWDWRRSDICSETIISAAPNAKIVHIYSSGNNSALREWSAPDGLVRLEKLEKLHLHMLQGFESFERTLRNAHDFLERIYKSTESLGRKSFETTWNFRDEQESTVNTTNVKTSKMSWIEDLKTLRDFLVEDVPAKPHSRRIKVALIDDSIDVSQDIFDGALTGGQSFSEDKGKVMPWYVSSPTSHGTIMAKTICEYAPNLSLFIARVDNDAGQRTFDGVQQAMHWAIESKVDIICIGRPIPIERDAEEAQLRLRSSLDLARASGIVVLGASSSTTGPRAASLDFREIIQIFSESSTRKEVFHHAVHFCIPGSFSPRSLKDEKSDERHRQTISDDDAAIALACALAVSIISIAEQSKSAFNNGSDIVRAGFQRLVRDQERVIEIRNIAGSIEKWWGSDDDNDVGRLLETLASEHLGMEKSLQVVGGDQDLPEGSEQLIELEG</sequence>
<dbReference type="InterPro" id="IPR002110">
    <property type="entry name" value="Ankyrin_rpt"/>
</dbReference>
<dbReference type="SMART" id="SM00248">
    <property type="entry name" value="ANK"/>
    <property type="match status" value="3"/>
</dbReference>
<evidence type="ECO:0000313" key="3">
    <source>
        <dbReference type="EMBL" id="PNP50184.1"/>
    </source>
</evidence>
<feature type="domain" description="Peptidase S8/S53" evidence="2">
    <location>
        <begin position="547"/>
        <end position="643"/>
    </location>
</feature>
<gene>
    <name evidence="3" type="ORF">THARTR1_09173</name>
</gene>
<feature type="region of interest" description="Disordered" evidence="1">
    <location>
        <begin position="332"/>
        <end position="354"/>
    </location>
</feature>
<dbReference type="SUPFAM" id="SSF48403">
    <property type="entry name" value="Ankyrin repeat"/>
    <property type="match status" value="1"/>
</dbReference>
<dbReference type="GO" id="GO:0004252">
    <property type="term" value="F:serine-type endopeptidase activity"/>
    <property type="evidence" value="ECO:0007669"/>
    <property type="project" value="InterPro"/>
</dbReference>
<dbReference type="Pfam" id="PF00082">
    <property type="entry name" value="Peptidase_S8"/>
    <property type="match status" value="1"/>
</dbReference>
<dbReference type="Proteomes" id="UP000236290">
    <property type="component" value="Unassembled WGS sequence"/>
</dbReference>
<dbReference type="OrthoDB" id="5093543at2759"/>
<protein>
    <recommendedName>
        <fullName evidence="2">Peptidase S8/S53 domain-containing protein</fullName>
    </recommendedName>
</protein>
<evidence type="ECO:0000256" key="1">
    <source>
        <dbReference type="SAM" id="MobiDB-lite"/>
    </source>
</evidence>
<organism evidence="3 4">
    <name type="scientific">Trichoderma harzianum</name>
    <name type="common">Hypocrea lixii</name>
    <dbReference type="NCBI Taxonomy" id="5544"/>
    <lineage>
        <taxon>Eukaryota</taxon>
        <taxon>Fungi</taxon>
        <taxon>Dikarya</taxon>
        <taxon>Ascomycota</taxon>
        <taxon>Pezizomycotina</taxon>
        <taxon>Sordariomycetes</taxon>
        <taxon>Hypocreomycetidae</taxon>
        <taxon>Hypocreales</taxon>
        <taxon>Hypocreaceae</taxon>
        <taxon>Trichoderma</taxon>
    </lineage>
</organism>
<dbReference type="AlphaFoldDB" id="A0A2K0TXE9"/>
<dbReference type="Gene3D" id="3.40.50.200">
    <property type="entry name" value="Peptidase S8/S53 domain"/>
    <property type="match status" value="1"/>
</dbReference>
<dbReference type="EMBL" id="MTYI01000165">
    <property type="protein sequence ID" value="PNP50184.1"/>
    <property type="molecule type" value="Genomic_DNA"/>
</dbReference>